<proteinExistence type="predicted"/>
<comment type="caution">
    <text evidence="1">The sequence shown here is derived from an EMBL/GenBank/DDBJ whole genome shotgun (WGS) entry which is preliminary data.</text>
</comment>
<evidence type="ECO:0000313" key="1">
    <source>
        <dbReference type="EMBL" id="KXW57390.1"/>
    </source>
</evidence>
<protein>
    <submittedName>
        <fullName evidence="1">Uncharacterized protein</fullName>
    </submittedName>
</protein>
<gene>
    <name evidence="1" type="ORF">FEMY_20860</name>
</gene>
<keyword evidence="2" id="KW-1185">Reference proteome</keyword>
<organism evidence="1 2">
    <name type="scientific">Ferrovum myxofaciens</name>
    <dbReference type="NCBI Taxonomy" id="416213"/>
    <lineage>
        <taxon>Bacteria</taxon>
        <taxon>Pseudomonadati</taxon>
        <taxon>Pseudomonadota</taxon>
        <taxon>Betaproteobacteria</taxon>
        <taxon>Ferrovales</taxon>
        <taxon>Ferrovaceae</taxon>
        <taxon>Ferrovum</taxon>
    </lineage>
</organism>
<accession>A0A149VVZ8</accession>
<dbReference type="Proteomes" id="UP000075653">
    <property type="component" value="Unassembled WGS sequence"/>
</dbReference>
<evidence type="ECO:0000313" key="2">
    <source>
        <dbReference type="Proteomes" id="UP000075653"/>
    </source>
</evidence>
<name>A0A149VVZ8_9PROT</name>
<dbReference type="EMBL" id="LRRD01000064">
    <property type="protein sequence ID" value="KXW57390.1"/>
    <property type="molecule type" value="Genomic_DNA"/>
</dbReference>
<dbReference type="AlphaFoldDB" id="A0A149VVZ8"/>
<sequence length="202" mass="23362">MRSRPRFSFDFHGGSGQHTQLHELHQYRYEVRGTLKNRSLDPNAVVRIYLVAWANKSKISYLRYGFGGLTVYDTASEKPLSLPLRFEAREAKGIRVVFEIPVVGTADERILSEHEPVVPGASVLRQKNEYELCFEDINGNLFDATGLQINSAEAALRWTLPNTVRQFQDGYIWPFFKHYAQILRARLKFRTRLVAQALGFWR</sequence>
<dbReference type="PATRIC" id="fig|1789004.3.peg.2161"/>
<reference evidence="1 2" key="1">
    <citation type="submission" date="2016-01" db="EMBL/GenBank/DDBJ databases">
        <title>Genome sequence of the acidophilic iron oxidising Ferrovum strain Z-31.</title>
        <authorList>
            <person name="Poehlein A."/>
            <person name="Ullrich S.R."/>
            <person name="Schloemann M."/>
            <person name="Muehling M."/>
            <person name="Daniel R."/>
        </authorList>
    </citation>
    <scope>NUCLEOTIDE SEQUENCE [LARGE SCALE GENOMIC DNA]</scope>
    <source>
        <strain evidence="1 2">Z-31</strain>
    </source>
</reference>